<proteinExistence type="predicted"/>
<dbReference type="EMBL" id="JAOQBH010000025">
    <property type="protein sequence ID" value="KAJ4116238.1"/>
    <property type="molecule type" value="Genomic_DNA"/>
</dbReference>
<sequence>MVDQHPMILGDARDILQGVSDLAAEELVDETALCLVLIPDLSVTDKVNDHIPIGIVDWELSQLGVRPIDLGQLIAELWSPVLYRNVDAVKWLVRAFASGYGSLDGSFAYRTIIDVGVQTDV</sequence>
<comment type="caution">
    <text evidence="1">The sequence shown here is derived from an EMBL/GenBank/DDBJ whole genome shotgun (WGS) entry which is preliminary data.</text>
</comment>
<reference evidence="1" key="1">
    <citation type="submission" date="2022-09" db="EMBL/GenBank/DDBJ databases">
        <title>Fusarium specimens isolated from Avocado Roots.</title>
        <authorList>
            <person name="Stajich J."/>
            <person name="Roper C."/>
            <person name="Heimlech-Rivalta G."/>
        </authorList>
    </citation>
    <scope>NUCLEOTIDE SEQUENCE</scope>
    <source>
        <strain evidence="1">CF00095</strain>
    </source>
</reference>
<dbReference type="Proteomes" id="UP001152024">
    <property type="component" value="Unassembled WGS sequence"/>
</dbReference>
<organism evidence="1 2">
    <name type="scientific">Fusarium equiseti</name>
    <name type="common">Fusarium scirpi</name>
    <dbReference type="NCBI Taxonomy" id="61235"/>
    <lineage>
        <taxon>Eukaryota</taxon>
        <taxon>Fungi</taxon>
        <taxon>Dikarya</taxon>
        <taxon>Ascomycota</taxon>
        <taxon>Pezizomycotina</taxon>
        <taxon>Sordariomycetes</taxon>
        <taxon>Hypocreomycetidae</taxon>
        <taxon>Hypocreales</taxon>
        <taxon>Nectriaceae</taxon>
        <taxon>Fusarium</taxon>
        <taxon>Fusarium incarnatum-equiseti species complex</taxon>
    </lineage>
</organism>
<name>A0ABQ8QYI9_FUSEQ</name>
<gene>
    <name evidence="1" type="ORF">NW768_011027</name>
</gene>
<protein>
    <submittedName>
        <fullName evidence="1">Uncharacterized protein</fullName>
    </submittedName>
</protein>
<accession>A0ABQ8QYI9</accession>
<evidence type="ECO:0000313" key="1">
    <source>
        <dbReference type="EMBL" id="KAJ4116238.1"/>
    </source>
</evidence>
<evidence type="ECO:0000313" key="2">
    <source>
        <dbReference type="Proteomes" id="UP001152024"/>
    </source>
</evidence>
<keyword evidence="2" id="KW-1185">Reference proteome</keyword>